<keyword evidence="1" id="KW-1133">Transmembrane helix</keyword>
<sequence>MTGMLGLFGSAAWQVLLWGVVFGAGLPAIFATGIRLLAAGEGGAAEDDAAPPRPAARVAGIVLMAVVVLAVLLALAFIVGSGLGLSISFEHGFPTFQGRG</sequence>
<accession>A0ABQ1P2A9</accession>
<dbReference type="EMBL" id="BMJI01000007">
    <property type="protein sequence ID" value="GGC89744.1"/>
    <property type="molecule type" value="Genomic_DNA"/>
</dbReference>
<gene>
    <name evidence="2" type="ORF">GCM10011512_15880</name>
</gene>
<comment type="caution">
    <text evidence="2">The sequence shown here is derived from an EMBL/GenBank/DDBJ whole genome shotgun (WGS) entry which is preliminary data.</text>
</comment>
<organism evidence="2 3">
    <name type="scientific">Tersicoccus solisilvae</name>
    <dbReference type="NCBI Taxonomy" id="1882339"/>
    <lineage>
        <taxon>Bacteria</taxon>
        <taxon>Bacillati</taxon>
        <taxon>Actinomycetota</taxon>
        <taxon>Actinomycetes</taxon>
        <taxon>Micrococcales</taxon>
        <taxon>Micrococcaceae</taxon>
        <taxon>Tersicoccus</taxon>
    </lineage>
</organism>
<evidence type="ECO:0000256" key="1">
    <source>
        <dbReference type="SAM" id="Phobius"/>
    </source>
</evidence>
<feature type="transmembrane region" description="Helical" evidence="1">
    <location>
        <begin position="12"/>
        <end position="37"/>
    </location>
</feature>
<dbReference type="Proteomes" id="UP000597761">
    <property type="component" value="Unassembled WGS sequence"/>
</dbReference>
<keyword evidence="1" id="KW-0812">Transmembrane</keyword>
<proteinExistence type="predicted"/>
<evidence type="ECO:0000313" key="2">
    <source>
        <dbReference type="EMBL" id="GGC89744.1"/>
    </source>
</evidence>
<feature type="transmembrane region" description="Helical" evidence="1">
    <location>
        <begin position="58"/>
        <end position="79"/>
    </location>
</feature>
<name>A0ABQ1P2A9_9MICC</name>
<keyword evidence="3" id="KW-1185">Reference proteome</keyword>
<keyword evidence="1" id="KW-0472">Membrane</keyword>
<evidence type="ECO:0000313" key="3">
    <source>
        <dbReference type="Proteomes" id="UP000597761"/>
    </source>
</evidence>
<reference evidence="3" key="1">
    <citation type="journal article" date="2019" name="Int. J. Syst. Evol. Microbiol.">
        <title>The Global Catalogue of Microorganisms (GCM) 10K type strain sequencing project: providing services to taxonomists for standard genome sequencing and annotation.</title>
        <authorList>
            <consortium name="The Broad Institute Genomics Platform"/>
            <consortium name="The Broad Institute Genome Sequencing Center for Infectious Disease"/>
            <person name="Wu L."/>
            <person name="Ma J."/>
        </authorList>
    </citation>
    <scope>NUCLEOTIDE SEQUENCE [LARGE SCALE GENOMIC DNA]</scope>
    <source>
        <strain evidence="3">CGMCC 1.15480</strain>
    </source>
</reference>
<dbReference type="RefSeq" id="WP_229659864.1">
    <property type="nucleotide sequence ID" value="NZ_BMJI01000007.1"/>
</dbReference>
<protein>
    <submittedName>
        <fullName evidence="2">Uncharacterized protein</fullName>
    </submittedName>
</protein>